<proteinExistence type="predicted"/>
<dbReference type="Proteomes" id="UP000184077">
    <property type="component" value="Unassembled WGS sequence"/>
</dbReference>
<organism evidence="1 2">
    <name type="scientific">Escherichia coli</name>
    <dbReference type="NCBI Taxonomy" id="562"/>
    <lineage>
        <taxon>Bacteria</taxon>
        <taxon>Pseudomonadati</taxon>
        <taxon>Pseudomonadota</taxon>
        <taxon>Gammaproteobacteria</taxon>
        <taxon>Enterobacterales</taxon>
        <taxon>Enterobacteriaceae</taxon>
        <taxon>Escherichia</taxon>
    </lineage>
</organism>
<gene>
    <name evidence="1" type="ORF">BK300_09145</name>
</gene>
<dbReference type="AlphaFoldDB" id="A0AAP7NWC0"/>
<evidence type="ECO:0000313" key="1">
    <source>
        <dbReference type="EMBL" id="OJN38140.1"/>
    </source>
</evidence>
<reference evidence="1 2" key="1">
    <citation type="submission" date="2016-10" db="EMBL/GenBank/DDBJ databases">
        <title>Comprehensive resistome analysis reveals the prevalence of NDM and MCR-1 in Chinese poultry production.</title>
        <authorList>
            <person name="Wang Y."/>
            <person name="Zhang R."/>
            <person name="Li J."/>
            <person name="Wu Z."/>
            <person name="Wenjuan Y."/>
            <person name="Schwarz S."/>
            <person name="Tyrrell J."/>
            <person name="Zheng Y."/>
            <person name="Wang S."/>
            <person name="Shen Z."/>
            <person name="Liu Z."/>
            <person name="Lei L."/>
            <person name="Li M."/>
            <person name="Zhang Q."/>
            <person name="Wu C."/>
            <person name="Zhang Q."/>
            <person name="Wu Y."/>
            <person name="Walsh T."/>
            <person name="Shen J."/>
        </authorList>
    </citation>
    <scope>NUCLEOTIDE SEQUENCE [LARGE SCALE GENOMIC DNA]</scope>
    <source>
        <strain evidence="1 2">574</strain>
    </source>
</reference>
<comment type="caution">
    <text evidence="1">The sequence shown here is derived from an EMBL/GenBank/DDBJ whole genome shotgun (WGS) entry which is preliminary data.</text>
</comment>
<name>A0AAP7NWC0_ECOLX</name>
<accession>A0AAP7NWC0</accession>
<evidence type="ECO:0000313" key="2">
    <source>
        <dbReference type="Proteomes" id="UP000184077"/>
    </source>
</evidence>
<protein>
    <submittedName>
        <fullName evidence="1">Uncharacterized protein</fullName>
    </submittedName>
</protein>
<sequence>MAMLLTLVAELRSSTTTVAVILLKGVSMIFINLFISNGDNHSHFGGSFRWGGLPRGGSVAEKG</sequence>
<dbReference type="EMBL" id="MOHC01000014">
    <property type="protein sequence ID" value="OJN38140.1"/>
    <property type="molecule type" value="Genomic_DNA"/>
</dbReference>